<reference evidence="2 3" key="1">
    <citation type="journal article" date="2018" name="Biotechnol. Biofuels">
        <title>Integrative visual omics of the white-rot fungus Polyporus brumalis exposes the biotechnological potential of its oxidative enzymes for delignifying raw plant biomass.</title>
        <authorList>
            <person name="Miyauchi S."/>
            <person name="Rancon A."/>
            <person name="Drula E."/>
            <person name="Hage H."/>
            <person name="Chaduli D."/>
            <person name="Favel A."/>
            <person name="Grisel S."/>
            <person name="Henrissat B."/>
            <person name="Herpoel-Gimbert I."/>
            <person name="Ruiz-Duenas F.J."/>
            <person name="Chevret D."/>
            <person name="Hainaut M."/>
            <person name="Lin J."/>
            <person name="Wang M."/>
            <person name="Pangilinan J."/>
            <person name="Lipzen A."/>
            <person name="Lesage-Meessen L."/>
            <person name="Navarro D."/>
            <person name="Riley R."/>
            <person name="Grigoriev I.V."/>
            <person name="Zhou S."/>
            <person name="Raouche S."/>
            <person name="Rosso M.N."/>
        </authorList>
    </citation>
    <scope>NUCLEOTIDE SEQUENCE [LARGE SCALE GENOMIC DNA]</scope>
    <source>
        <strain evidence="2 3">BRFM 1820</strain>
    </source>
</reference>
<evidence type="ECO:0000313" key="2">
    <source>
        <dbReference type="EMBL" id="RDX52099.1"/>
    </source>
</evidence>
<accession>A0A371DHU1</accession>
<proteinExistence type="predicted"/>
<dbReference type="EMBL" id="KZ857392">
    <property type="protein sequence ID" value="RDX52099.1"/>
    <property type="molecule type" value="Genomic_DNA"/>
</dbReference>
<gene>
    <name evidence="2" type="ORF">OH76DRAFT_244849</name>
</gene>
<organism evidence="2 3">
    <name type="scientific">Lentinus brumalis</name>
    <dbReference type="NCBI Taxonomy" id="2498619"/>
    <lineage>
        <taxon>Eukaryota</taxon>
        <taxon>Fungi</taxon>
        <taxon>Dikarya</taxon>
        <taxon>Basidiomycota</taxon>
        <taxon>Agaricomycotina</taxon>
        <taxon>Agaricomycetes</taxon>
        <taxon>Polyporales</taxon>
        <taxon>Polyporaceae</taxon>
        <taxon>Lentinus</taxon>
    </lineage>
</organism>
<protein>
    <submittedName>
        <fullName evidence="2">Uncharacterized protein</fullName>
    </submittedName>
</protein>
<evidence type="ECO:0000313" key="3">
    <source>
        <dbReference type="Proteomes" id="UP000256964"/>
    </source>
</evidence>
<feature type="region of interest" description="Disordered" evidence="1">
    <location>
        <begin position="161"/>
        <end position="208"/>
    </location>
</feature>
<dbReference type="Proteomes" id="UP000256964">
    <property type="component" value="Unassembled WGS sequence"/>
</dbReference>
<name>A0A371DHU1_9APHY</name>
<sequence length="208" mass="22783">MSIEAPPCKPRSCPQRTISGPAIPAIYACGCSRRPMLILRFHCAIHNPLASIGNLQWWTCFPVHVYIDLVQLPRPPCTKVAPRTHPAMSPPWHPAPPEVPIAHRPPLQCTPASRPQLTSSMITQPDFQLPTSHHTDGIGLRARDTSHALICSSILSVPPHRHLSEPVDPSPSLSRLRYCSPSLQHPSPGPRAASSHYITDRPPPISLA</sequence>
<evidence type="ECO:0000256" key="1">
    <source>
        <dbReference type="SAM" id="MobiDB-lite"/>
    </source>
</evidence>
<dbReference type="AlphaFoldDB" id="A0A371DHU1"/>
<keyword evidence="3" id="KW-1185">Reference proteome</keyword>